<evidence type="ECO:0000256" key="5">
    <source>
        <dbReference type="ARBA" id="ARBA00022519"/>
    </source>
</evidence>
<keyword evidence="5" id="KW-0997">Cell inner membrane</keyword>
<dbReference type="InterPro" id="IPR003439">
    <property type="entry name" value="ABC_transporter-like_ATP-bd"/>
</dbReference>
<dbReference type="GO" id="GO:0005524">
    <property type="term" value="F:ATP binding"/>
    <property type="evidence" value="ECO:0007669"/>
    <property type="project" value="UniProtKB-KW"/>
</dbReference>
<evidence type="ECO:0000256" key="4">
    <source>
        <dbReference type="ARBA" id="ARBA00022475"/>
    </source>
</evidence>
<dbReference type="Gene3D" id="3.40.50.300">
    <property type="entry name" value="P-loop containing nucleotide triphosphate hydrolases"/>
    <property type="match status" value="1"/>
</dbReference>
<keyword evidence="8" id="KW-1278">Translocase</keyword>
<evidence type="ECO:0000256" key="8">
    <source>
        <dbReference type="ARBA" id="ARBA00022967"/>
    </source>
</evidence>
<evidence type="ECO:0000313" key="12">
    <source>
        <dbReference type="Proteomes" id="UP000318405"/>
    </source>
</evidence>
<dbReference type="CDD" id="cd03257">
    <property type="entry name" value="ABC_NikE_OppD_transporters"/>
    <property type="match status" value="1"/>
</dbReference>
<feature type="domain" description="ABC transporter" evidence="10">
    <location>
        <begin position="8"/>
        <end position="272"/>
    </location>
</feature>
<evidence type="ECO:0000256" key="6">
    <source>
        <dbReference type="ARBA" id="ARBA00022741"/>
    </source>
</evidence>
<keyword evidence="6" id="KW-0547">Nucleotide-binding</keyword>
<name>A0A556AGX0_9BURK</name>
<dbReference type="Pfam" id="PF08352">
    <property type="entry name" value="oligo_HPY"/>
    <property type="match status" value="1"/>
</dbReference>
<dbReference type="Proteomes" id="UP000318405">
    <property type="component" value="Unassembled WGS sequence"/>
</dbReference>
<protein>
    <submittedName>
        <fullName evidence="11">ABC transporter ATP-binding protein</fullName>
    </submittedName>
</protein>
<dbReference type="InterPro" id="IPR017871">
    <property type="entry name" value="ABC_transporter-like_CS"/>
</dbReference>
<dbReference type="InterPro" id="IPR050388">
    <property type="entry name" value="ABC_Ni/Peptide_Import"/>
</dbReference>
<comment type="similarity">
    <text evidence="2">Belongs to the ABC transporter superfamily.</text>
</comment>
<evidence type="ECO:0000256" key="1">
    <source>
        <dbReference type="ARBA" id="ARBA00004417"/>
    </source>
</evidence>
<dbReference type="PANTHER" id="PTHR43297">
    <property type="entry name" value="OLIGOPEPTIDE TRANSPORT ATP-BINDING PROTEIN APPD"/>
    <property type="match status" value="1"/>
</dbReference>
<evidence type="ECO:0000256" key="7">
    <source>
        <dbReference type="ARBA" id="ARBA00022840"/>
    </source>
</evidence>
<dbReference type="SUPFAM" id="SSF52540">
    <property type="entry name" value="P-loop containing nucleoside triphosphate hydrolases"/>
    <property type="match status" value="1"/>
</dbReference>
<gene>
    <name evidence="11" type="ORF">FOZ76_17365</name>
</gene>
<sequence length="339" mass="36459">MSTSDPVVVIDHLALDFQTPDGLERVLRDVHMEIHAGEIVGLVGESGCGKSATAKLLLGVLPMPPARIASGRVTMFGKDIATLHWRERELAKRYIAYVPQDPMAALNPSFTVGEQMLDLIIWEACGRTLAAYAWNRRRRARVASARDRAIELLEKVYIADPAEVLGRYPVQLSGGMRQRVLLAMALSGKPRLMIADEPTTALDVTVQKRTIDLIKDLAAREGLAGLYITHDLGVAREICARTYVMYGGTTVESGPTAALLEAPAHPYTQGLLAAQPDLGGGMPSGIPGQVPDYLAPPPGCRFAPRCGERSASCEALPAARAYPGGRTVACWARAEEVPA</sequence>
<comment type="subcellular location">
    <subcellularLocation>
        <location evidence="1">Cell inner membrane</location>
        <topology evidence="1">Peripheral membrane protein</topology>
    </subcellularLocation>
</comment>
<reference evidence="11 12" key="1">
    <citation type="submission" date="2019-07" db="EMBL/GenBank/DDBJ databases">
        <title>Qingshengfaniella alkalisoli gen. nov., sp. nov., isolated from saline soil.</title>
        <authorList>
            <person name="Xu L."/>
            <person name="Huang X.-X."/>
            <person name="Sun J.-Q."/>
        </authorList>
    </citation>
    <scope>NUCLEOTIDE SEQUENCE [LARGE SCALE GENOMIC DNA]</scope>
    <source>
        <strain evidence="11 12">DSM 27279</strain>
    </source>
</reference>
<proteinExistence type="inferred from homology"/>
<dbReference type="AlphaFoldDB" id="A0A556AGX0"/>
<dbReference type="OrthoDB" id="9802772at2"/>
<evidence type="ECO:0000256" key="2">
    <source>
        <dbReference type="ARBA" id="ARBA00005417"/>
    </source>
</evidence>
<dbReference type="PROSITE" id="PS00211">
    <property type="entry name" value="ABC_TRANSPORTER_1"/>
    <property type="match status" value="1"/>
</dbReference>
<keyword evidence="7 11" id="KW-0067">ATP-binding</keyword>
<dbReference type="GO" id="GO:0005886">
    <property type="term" value="C:plasma membrane"/>
    <property type="evidence" value="ECO:0007669"/>
    <property type="project" value="UniProtKB-SubCell"/>
</dbReference>
<evidence type="ECO:0000256" key="3">
    <source>
        <dbReference type="ARBA" id="ARBA00022448"/>
    </source>
</evidence>
<evidence type="ECO:0000313" key="11">
    <source>
        <dbReference type="EMBL" id="TSH92140.1"/>
    </source>
</evidence>
<dbReference type="PROSITE" id="PS50893">
    <property type="entry name" value="ABC_TRANSPORTER_2"/>
    <property type="match status" value="1"/>
</dbReference>
<evidence type="ECO:0000259" key="10">
    <source>
        <dbReference type="PROSITE" id="PS50893"/>
    </source>
</evidence>
<dbReference type="SMART" id="SM00382">
    <property type="entry name" value="AAA"/>
    <property type="match status" value="1"/>
</dbReference>
<dbReference type="InterPro" id="IPR003593">
    <property type="entry name" value="AAA+_ATPase"/>
</dbReference>
<dbReference type="GO" id="GO:0015833">
    <property type="term" value="P:peptide transport"/>
    <property type="evidence" value="ECO:0007669"/>
    <property type="project" value="InterPro"/>
</dbReference>
<evidence type="ECO:0000256" key="9">
    <source>
        <dbReference type="ARBA" id="ARBA00023136"/>
    </source>
</evidence>
<dbReference type="InterPro" id="IPR027417">
    <property type="entry name" value="P-loop_NTPase"/>
</dbReference>
<keyword evidence="12" id="KW-1185">Reference proteome</keyword>
<organism evidence="11 12">
    <name type="scientific">Verticiella sediminum</name>
    <dbReference type="NCBI Taxonomy" id="1247510"/>
    <lineage>
        <taxon>Bacteria</taxon>
        <taxon>Pseudomonadati</taxon>
        <taxon>Pseudomonadota</taxon>
        <taxon>Betaproteobacteria</taxon>
        <taxon>Burkholderiales</taxon>
        <taxon>Alcaligenaceae</taxon>
        <taxon>Verticiella</taxon>
    </lineage>
</organism>
<dbReference type="Pfam" id="PF00005">
    <property type="entry name" value="ABC_tran"/>
    <property type="match status" value="1"/>
</dbReference>
<accession>A0A556AGX0</accession>
<keyword evidence="9" id="KW-0472">Membrane</keyword>
<dbReference type="RefSeq" id="WP_143949553.1">
    <property type="nucleotide sequence ID" value="NZ_BAABMB010000007.1"/>
</dbReference>
<keyword evidence="4" id="KW-1003">Cell membrane</keyword>
<dbReference type="NCBIfam" id="TIGR01727">
    <property type="entry name" value="oligo_HPY"/>
    <property type="match status" value="1"/>
</dbReference>
<dbReference type="GO" id="GO:0016887">
    <property type="term" value="F:ATP hydrolysis activity"/>
    <property type="evidence" value="ECO:0007669"/>
    <property type="project" value="InterPro"/>
</dbReference>
<dbReference type="PANTHER" id="PTHR43297:SF14">
    <property type="entry name" value="ATPASE AAA-TYPE CORE DOMAIN-CONTAINING PROTEIN"/>
    <property type="match status" value="1"/>
</dbReference>
<comment type="caution">
    <text evidence="11">The sequence shown here is derived from an EMBL/GenBank/DDBJ whole genome shotgun (WGS) entry which is preliminary data.</text>
</comment>
<dbReference type="EMBL" id="VLTJ01000030">
    <property type="protein sequence ID" value="TSH92140.1"/>
    <property type="molecule type" value="Genomic_DNA"/>
</dbReference>
<keyword evidence="3" id="KW-0813">Transport</keyword>
<dbReference type="InterPro" id="IPR013563">
    <property type="entry name" value="Oligopep_ABC_C"/>
</dbReference>